<dbReference type="Proteomes" id="UP000443423">
    <property type="component" value="Unassembled WGS sequence"/>
</dbReference>
<evidence type="ECO:0000313" key="1">
    <source>
        <dbReference type="EMBL" id="MRW97765.1"/>
    </source>
</evidence>
<protein>
    <recommendedName>
        <fullName evidence="3">Small CPxCG-related zinc finger protein</fullName>
    </recommendedName>
</protein>
<accession>A0A6A8GAL8</accession>
<evidence type="ECO:0008006" key="3">
    <source>
        <dbReference type="Google" id="ProtNLM"/>
    </source>
</evidence>
<comment type="caution">
    <text evidence="1">The sequence shown here is derived from an EMBL/GenBank/DDBJ whole genome shotgun (WGS) entry which is preliminary data.</text>
</comment>
<reference evidence="1 2" key="1">
    <citation type="submission" date="2019-11" db="EMBL/GenBank/DDBJ databases">
        <title>Whole genome sequence of Haloferax sp. MBLA0078.</title>
        <authorList>
            <person name="Seo M.-J."/>
            <person name="Cho E.-S."/>
        </authorList>
    </citation>
    <scope>NUCLEOTIDE SEQUENCE [LARGE SCALE GENOMIC DNA]</scope>
    <source>
        <strain evidence="1 2">MBLA0078</strain>
    </source>
</reference>
<keyword evidence="2" id="KW-1185">Reference proteome</keyword>
<dbReference type="AlphaFoldDB" id="A0A6A8GAL8"/>
<evidence type="ECO:0000313" key="2">
    <source>
        <dbReference type="Proteomes" id="UP000443423"/>
    </source>
</evidence>
<dbReference type="EMBL" id="WKJQ01000001">
    <property type="protein sequence ID" value="MRW97765.1"/>
    <property type="molecule type" value="Genomic_DNA"/>
</dbReference>
<organism evidence="1 2">
    <name type="scientific">Haloferax marinum</name>
    <dbReference type="NCBI Taxonomy" id="2666143"/>
    <lineage>
        <taxon>Archaea</taxon>
        <taxon>Methanobacteriati</taxon>
        <taxon>Methanobacteriota</taxon>
        <taxon>Stenosarchaea group</taxon>
        <taxon>Halobacteria</taxon>
        <taxon>Halobacteriales</taxon>
        <taxon>Haloferacaceae</taxon>
        <taxon>Haloferax</taxon>
    </lineage>
</organism>
<sequence>MSSVVVVCPHCGQQVESRYEGDADFDGVRQRLKSEYRIARETCPVCSNAYDLRRA</sequence>
<gene>
    <name evidence="1" type="ORF">GJR99_14440</name>
</gene>
<name>A0A6A8GAL8_9EURY</name>
<proteinExistence type="predicted"/>